<organism evidence="1 2">
    <name type="scientific">Fusibacter tunisiensis</name>
    <dbReference type="NCBI Taxonomy" id="1008308"/>
    <lineage>
        <taxon>Bacteria</taxon>
        <taxon>Bacillati</taxon>
        <taxon>Bacillota</taxon>
        <taxon>Clostridia</taxon>
        <taxon>Eubacteriales</taxon>
        <taxon>Eubacteriales Family XII. Incertae Sedis</taxon>
        <taxon>Fusibacter</taxon>
    </lineage>
</organism>
<name>A0ABS2MTC8_9FIRM</name>
<keyword evidence="2" id="KW-1185">Reference proteome</keyword>
<dbReference type="EMBL" id="JAFBDT010000026">
    <property type="protein sequence ID" value="MBM7562673.1"/>
    <property type="molecule type" value="Genomic_DNA"/>
</dbReference>
<sequence>MIEMLVKSIQIDSENRIVVMVQDMIAEQFLNDESRKMIKEMTEKALGDDFVKLEVSKKSFRVTVAEGTEESSKQKIEDELKKYLEMAMEFMSQMKPEE</sequence>
<gene>
    <name evidence="1" type="ORF">JOC49_002234</name>
</gene>
<comment type="caution">
    <text evidence="1">The sequence shown here is derived from an EMBL/GenBank/DDBJ whole genome shotgun (WGS) entry which is preliminary data.</text>
</comment>
<accession>A0ABS2MTC8</accession>
<evidence type="ECO:0000313" key="2">
    <source>
        <dbReference type="Proteomes" id="UP000767854"/>
    </source>
</evidence>
<dbReference type="Proteomes" id="UP000767854">
    <property type="component" value="Unassembled WGS sequence"/>
</dbReference>
<evidence type="ECO:0000313" key="1">
    <source>
        <dbReference type="EMBL" id="MBM7562673.1"/>
    </source>
</evidence>
<dbReference type="RefSeq" id="WP_204665100.1">
    <property type="nucleotide sequence ID" value="NZ_JAFBDT010000026.1"/>
</dbReference>
<protein>
    <submittedName>
        <fullName evidence="1">Uncharacterized protein</fullName>
    </submittedName>
</protein>
<proteinExistence type="predicted"/>
<reference evidence="1 2" key="1">
    <citation type="submission" date="2021-01" db="EMBL/GenBank/DDBJ databases">
        <title>Genomic Encyclopedia of Type Strains, Phase IV (KMG-IV): sequencing the most valuable type-strain genomes for metagenomic binning, comparative biology and taxonomic classification.</title>
        <authorList>
            <person name="Goeker M."/>
        </authorList>
    </citation>
    <scope>NUCLEOTIDE SEQUENCE [LARGE SCALE GENOMIC DNA]</scope>
    <source>
        <strain evidence="1 2">DSM 24436</strain>
    </source>
</reference>